<dbReference type="InterPro" id="IPR011050">
    <property type="entry name" value="Pectin_lyase_fold/virulence"/>
</dbReference>
<proteinExistence type="predicted"/>
<dbReference type="AlphaFoldDB" id="A0A848IRC0"/>
<dbReference type="RefSeq" id="WP_169677629.1">
    <property type="nucleotide sequence ID" value="NZ_JABBNU010000001.1"/>
</dbReference>
<evidence type="ECO:0000313" key="1">
    <source>
        <dbReference type="EMBL" id="NMM47013.1"/>
    </source>
</evidence>
<evidence type="ECO:0008006" key="3">
    <source>
        <dbReference type="Google" id="ProtNLM"/>
    </source>
</evidence>
<dbReference type="SUPFAM" id="SSF51126">
    <property type="entry name" value="Pectin lyase-like"/>
    <property type="match status" value="1"/>
</dbReference>
<keyword evidence="2" id="KW-1185">Reference proteome</keyword>
<dbReference type="PROSITE" id="PS51257">
    <property type="entry name" value="PROKAR_LIPOPROTEIN"/>
    <property type="match status" value="1"/>
</dbReference>
<gene>
    <name evidence="1" type="ORF">HH304_01275</name>
</gene>
<accession>A0A848IRC0</accession>
<name>A0A848IRC0_9BACT</name>
<dbReference type="EMBL" id="JABBNU010000001">
    <property type="protein sequence ID" value="NMM47013.1"/>
    <property type="molecule type" value="Genomic_DNA"/>
</dbReference>
<protein>
    <recommendedName>
        <fullName evidence="3">Right handed beta helix domain-containing protein</fullName>
    </recommendedName>
</protein>
<evidence type="ECO:0000313" key="2">
    <source>
        <dbReference type="Proteomes" id="UP000559010"/>
    </source>
</evidence>
<organism evidence="1 2">
    <name type="scientific">Marinigracilibium pacificum</name>
    <dbReference type="NCBI Taxonomy" id="2729599"/>
    <lineage>
        <taxon>Bacteria</taxon>
        <taxon>Pseudomonadati</taxon>
        <taxon>Bacteroidota</taxon>
        <taxon>Cytophagia</taxon>
        <taxon>Cytophagales</taxon>
        <taxon>Flammeovirgaceae</taxon>
        <taxon>Marinigracilibium</taxon>
    </lineage>
</organism>
<dbReference type="Proteomes" id="UP000559010">
    <property type="component" value="Unassembled WGS sequence"/>
</dbReference>
<comment type="caution">
    <text evidence="1">The sequence shown here is derived from an EMBL/GenBank/DDBJ whole genome shotgun (WGS) entry which is preliminary data.</text>
</comment>
<sequence>MKVNPRKIFLFIIISLGVGSCISEDAPFDILSEPQVFLQDTVSFDTLLINTSSPSKRYKIVNPGGNNITINSIKLSSGTSSPFTLIIKGQKGKEFSNVKLRGGDSLEILIEAYFTSQNTKNPVPVYDDLIIDNLYSNPVVIEGFSQDVKVLDDFIFRNDTTIKSGSRIHIKNNAYIDSLVNVNVEPDVIFFMGNNSRLLVKGGLNIEGTFSEKVIFIQSRQDGVYEITPGQWDGIYFLENSLGSTINNVIIKNATFGLRLGDPDESETDLIIKNTQIINSLSHGILAFSTDFDLENVVVGEAGEQAFSALGGGNINIIHSTINAGSGVLAIQNPVTGFSDNIPLSDGSTILKPLNLLVKNSIIWSPYNSSVIIQEVDSQNNSISFSSNIFGWLDIDQSYLIDINLVDEDPLFTDAGEFDYSIKAESPAINFCLPEGVTNDILGKDRDSAPDAGAFEFIGQ</sequence>
<reference evidence="1 2" key="1">
    <citation type="submission" date="2020-04" db="EMBL/GenBank/DDBJ databases">
        <title>Flammeovirgaceae bacterium KN852 isolated from deep sea.</title>
        <authorList>
            <person name="Zhang D.-C."/>
        </authorList>
    </citation>
    <scope>NUCLEOTIDE SEQUENCE [LARGE SCALE GENOMIC DNA]</scope>
    <source>
        <strain evidence="1 2">KN852</strain>
    </source>
</reference>